<organism evidence="1 2">
    <name type="scientific">Ranatra chinensis</name>
    <dbReference type="NCBI Taxonomy" id="642074"/>
    <lineage>
        <taxon>Eukaryota</taxon>
        <taxon>Metazoa</taxon>
        <taxon>Ecdysozoa</taxon>
        <taxon>Arthropoda</taxon>
        <taxon>Hexapoda</taxon>
        <taxon>Insecta</taxon>
        <taxon>Pterygota</taxon>
        <taxon>Neoptera</taxon>
        <taxon>Paraneoptera</taxon>
        <taxon>Hemiptera</taxon>
        <taxon>Heteroptera</taxon>
        <taxon>Panheteroptera</taxon>
        <taxon>Nepomorpha</taxon>
        <taxon>Nepidae</taxon>
        <taxon>Ranatrinae</taxon>
        <taxon>Ranatra</taxon>
    </lineage>
</organism>
<dbReference type="Proteomes" id="UP001558652">
    <property type="component" value="Unassembled WGS sequence"/>
</dbReference>
<name>A0ABD0YDN1_9HEMI</name>
<dbReference type="InterPro" id="IPR018200">
    <property type="entry name" value="USP_CS"/>
</dbReference>
<dbReference type="SUPFAM" id="SSF54001">
    <property type="entry name" value="Cysteine proteinases"/>
    <property type="match status" value="1"/>
</dbReference>
<dbReference type="InterPro" id="IPR038765">
    <property type="entry name" value="Papain-like_cys_pep_sf"/>
</dbReference>
<sequence>MPAQSGDPVATAIHTSLVSVKKCSNKTMTTGSTARLVLSSEVKYERSPSLDSTAVLGQLKSKYIVLSPAAPMGSTNGRLTDEASVKKVSKCSGAPLAAPAVHSKDNSSTSKRVLYPPESVQLGWKGSTPVGSGFINLGNTCYLNSTLQVSTRHFYSRLCQFRCSTISILL</sequence>
<accession>A0ABD0YDN1</accession>
<evidence type="ECO:0000313" key="1">
    <source>
        <dbReference type="EMBL" id="KAL1129410.1"/>
    </source>
</evidence>
<comment type="caution">
    <text evidence="1">The sequence shown here is derived from an EMBL/GenBank/DDBJ whole genome shotgun (WGS) entry which is preliminary data.</text>
</comment>
<dbReference type="AlphaFoldDB" id="A0ABD0YDN1"/>
<reference evidence="1 2" key="1">
    <citation type="submission" date="2024-07" db="EMBL/GenBank/DDBJ databases">
        <title>Chromosome-level genome assembly of the water stick insect Ranatra chinensis (Heteroptera: Nepidae).</title>
        <authorList>
            <person name="Liu X."/>
        </authorList>
    </citation>
    <scope>NUCLEOTIDE SEQUENCE [LARGE SCALE GENOMIC DNA]</scope>
    <source>
        <strain evidence="1">Cailab_2021Rc</strain>
        <tissue evidence="1">Muscle</tissue>
    </source>
</reference>
<dbReference type="EMBL" id="JBFDAA010000009">
    <property type="protein sequence ID" value="KAL1129410.1"/>
    <property type="molecule type" value="Genomic_DNA"/>
</dbReference>
<protein>
    <recommendedName>
        <fullName evidence="3">USP domain-containing protein</fullName>
    </recommendedName>
</protein>
<evidence type="ECO:0008006" key="3">
    <source>
        <dbReference type="Google" id="ProtNLM"/>
    </source>
</evidence>
<proteinExistence type="predicted"/>
<keyword evidence="2" id="KW-1185">Reference proteome</keyword>
<dbReference type="Gene3D" id="3.90.70.10">
    <property type="entry name" value="Cysteine proteinases"/>
    <property type="match status" value="1"/>
</dbReference>
<dbReference type="PROSITE" id="PS00972">
    <property type="entry name" value="USP_1"/>
    <property type="match status" value="1"/>
</dbReference>
<evidence type="ECO:0000313" key="2">
    <source>
        <dbReference type="Proteomes" id="UP001558652"/>
    </source>
</evidence>
<gene>
    <name evidence="1" type="ORF">AAG570_013937</name>
</gene>